<dbReference type="InterPro" id="IPR013762">
    <property type="entry name" value="Integrase-like_cat_sf"/>
</dbReference>
<dbReference type="Gene3D" id="1.10.443.10">
    <property type="entry name" value="Intergrase catalytic core"/>
    <property type="match status" value="1"/>
</dbReference>
<dbReference type="InterPro" id="IPR004107">
    <property type="entry name" value="Integrase_SAM-like_N"/>
</dbReference>
<dbReference type="Pfam" id="PF00589">
    <property type="entry name" value="Phage_integrase"/>
    <property type="match status" value="1"/>
</dbReference>
<keyword evidence="4" id="KW-0233">DNA recombination</keyword>
<evidence type="ECO:0000256" key="4">
    <source>
        <dbReference type="ARBA" id="ARBA00023172"/>
    </source>
</evidence>
<dbReference type="InterPro" id="IPR010998">
    <property type="entry name" value="Integrase_recombinase_N"/>
</dbReference>
<comment type="caution">
    <text evidence="6">The sequence shown here is derived from an EMBL/GenBank/DDBJ whole genome shotgun (WGS) entry which is preliminary data.</text>
</comment>
<dbReference type="PROSITE" id="PS51898">
    <property type="entry name" value="TYR_RECOMBINASE"/>
    <property type="match status" value="1"/>
</dbReference>
<protein>
    <recommendedName>
        <fullName evidence="5">Tyr recombinase domain-containing protein</fullName>
    </recommendedName>
</protein>
<keyword evidence="2" id="KW-0229">DNA integration</keyword>
<name>A0ABN2EQ90_9ACTN</name>
<evidence type="ECO:0000259" key="5">
    <source>
        <dbReference type="PROSITE" id="PS51898"/>
    </source>
</evidence>
<dbReference type="Gene3D" id="1.10.150.130">
    <property type="match status" value="1"/>
</dbReference>
<sequence>MRAFPVIMPSGARYWTVLGEDLAVVRVADQFLRELRFGRDRAESTTEAYARAIAMFLRWCTGTGRQWQTAATDMGLFMTWLKYIPAGDEHATVVLGPGMKPVRSERRINAILTGIRGFLSHAIAAQQAPAWILGQIYDLADTRDLPIEAQGEDAGLAYRLRARHRLQEPVTTVDRASDEEILALLNACYSARDRLIVLLMARAGLRRGETAGLRRSDIHFLMDSRALGCPVEGAHLHVVRRPNANGAWAKSRRQRSVPVDFLLVQAMDQYMLERQECVEARACDFLLVNLFRSPLGAPVSPDGVGELVETLVTRAGVRRSVTAHTLRHAFASNIADSGGMLDEIQALMGHKRPSSSDPYLHPATARLREAVERVPSPREFGQEAGR</sequence>
<feature type="domain" description="Tyr recombinase" evidence="5">
    <location>
        <begin position="171"/>
        <end position="372"/>
    </location>
</feature>
<evidence type="ECO:0000256" key="1">
    <source>
        <dbReference type="ARBA" id="ARBA00008857"/>
    </source>
</evidence>
<comment type="similarity">
    <text evidence="1">Belongs to the 'phage' integrase family.</text>
</comment>
<dbReference type="Pfam" id="PF02899">
    <property type="entry name" value="Phage_int_SAM_1"/>
    <property type="match status" value="1"/>
</dbReference>
<dbReference type="InterPro" id="IPR050090">
    <property type="entry name" value="Tyrosine_recombinase_XerCD"/>
</dbReference>
<dbReference type="SUPFAM" id="SSF56349">
    <property type="entry name" value="DNA breaking-rejoining enzymes"/>
    <property type="match status" value="1"/>
</dbReference>
<dbReference type="EMBL" id="BAAAMU010000003">
    <property type="protein sequence ID" value="GAA1614346.1"/>
    <property type="molecule type" value="Genomic_DNA"/>
</dbReference>
<evidence type="ECO:0000256" key="2">
    <source>
        <dbReference type="ARBA" id="ARBA00022908"/>
    </source>
</evidence>
<evidence type="ECO:0000256" key="3">
    <source>
        <dbReference type="ARBA" id="ARBA00023125"/>
    </source>
</evidence>
<organism evidence="6 7">
    <name type="scientific">Nonomuraea maheshkhaliensis</name>
    <dbReference type="NCBI Taxonomy" id="419590"/>
    <lineage>
        <taxon>Bacteria</taxon>
        <taxon>Bacillati</taxon>
        <taxon>Actinomycetota</taxon>
        <taxon>Actinomycetes</taxon>
        <taxon>Streptosporangiales</taxon>
        <taxon>Streptosporangiaceae</taxon>
        <taxon>Nonomuraea</taxon>
    </lineage>
</organism>
<dbReference type="CDD" id="cd00397">
    <property type="entry name" value="DNA_BRE_C"/>
    <property type="match status" value="1"/>
</dbReference>
<evidence type="ECO:0000313" key="7">
    <source>
        <dbReference type="Proteomes" id="UP001500064"/>
    </source>
</evidence>
<keyword evidence="3" id="KW-0238">DNA-binding</keyword>
<reference evidence="6 7" key="1">
    <citation type="journal article" date="2019" name="Int. J. Syst. Evol. Microbiol.">
        <title>The Global Catalogue of Microorganisms (GCM) 10K type strain sequencing project: providing services to taxonomists for standard genome sequencing and annotation.</title>
        <authorList>
            <consortium name="The Broad Institute Genomics Platform"/>
            <consortium name="The Broad Institute Genome Sequencing Center for Infectious Disease"/>
            <person name="Wu L."/>
            <person name="Ma J."/>
        </authorList>
    </citation>
    <scope>NUCLEOTIDE SEQUENCE [LARGE SCALE GENOMIC DNA]</scope>
    <source>
        <strain evidence="6 7">JCM 13929</strain>
    </source>
</reference>
<keyword evidence="7" id="KW-1185">Reference proteome</keyword>
<dbReference type="InterPro" id="IPR011010">
    <property type="entry name" value="DNA_brk_join_enz"/>
</dbReference>
<dbReference type="PANTHER" id="PTHR30349:SF41">
    <property type="entry name" value="INTEGRASE_RECOMBINASE PROTEIN MJ0367-RELATED"/>
    <property type="match status" value="1"/>
</dbReference>
<accession>A0ABN2EQ90</accession>
<dbReference type="PANTHER" id="PTHR30349">
    <property type="entry name" value="PHAGE INTEGRASE-RELATED"/>
    <property type="match status" value="1"/>
</dbReference>
<dbReference type="Proteomes" id="UP001500064">
    <property type="component" value="Unassembled WGS sequence"/>
</dbReference>
<dbReference type="RefSeq" id="WP_346101485.1">
    <property type="nucleotide sequence ID" value="NZ_BAAAMU010000003.1"/>
</dbReference>
<gene>
    <name evidence="6" type="ORF">GCM10009733_008180</name>
</gene>
<evidence type="ECO:0000313" key="6">
    <source>
        <dbReference type="EMBL" id="GAA1614346.1"/>
    </source>
</evidence>
<dbReference type="InterPro" id="IPR002104">
    <property type="entry name" value="Integrase_catalytic"/>
</dbReference>
<proteinExistence type="inferred from homology"/>